<proteinExistence type="predicted"/>
<feature type="non-terminal residue" evidence="1">
    <location>
        <position position="1"/>
    </location>
</feature>
<dbReference type="EMBL" id="BARW01002347">
    <property type="protein sequence ID" value="GAI70545.1"/>
    <property type="molecule type" value="Genomic_DNA"/>
</dbReference>
<accession>X1S544</accession>
<name>X1S544_9ZZZZ</name>
<evidence type="ECO:0000313" key="1">
    <source>
        <dbReference type="EMBL" id="GAI70545.1"/>
    </source>
</evidence>
<gene>
    <name evidence="1" type="ORF">S12H4_06615</name>
</gene>
<protein>
    <submittedName>
        <fullName evidence="1">Uncharacterized protein</fullName>
    </submittedName>
</protein>
<dbReference type="AlphaFoldDB" id="X1S544"/>
<comment type="caution">
    <text evidence="1">The sequence shown here is derived from an EMBL/GenBank/DDBJ whole genome shotgun (WGS) entry which is preliminary data.</text>
</comment>
<sequence length="49" mass="5581">YARNFAPYRDAIERATLPPRYAKRDPRNLARVKAVVDALIAAKEARLGR</sequence>
<organism evidence="1">
    <name type="scientific">marine sediment metagenome</name>
    <dbReference type="NCBI Taxonomy" id="412755"/>
    <lineage>
        <taxon>unclassified sequences</taxon>
        <taxon>metagenomes</taxon>
        <taxon>ecological metagenomes</taxon>
    </lineage>
</organism>
<reference evidence="1" key="1">
    <citation type="journal article" date="2014" name="Front. Microbiol.">
        <title>High frequency of phylogenetically diverse reductive dehalogenase-homologous genes in deep subseafloor sedimentary metagenomes.</title>
        <authorList>
            <person name="Kawai M."/>
            <person name="Futagami T."/>
            <person name="Toyoda A."/>
            <person name="Takaki Y."/>
            <person name="Nishi S."/>
            <person name="Hori S."/>
            <person name="Arai W."/>
            <person name="Tsubouchi T."/>
            <person name="Morono Y."/>
            <person name="Uchiyama I."/>
            <person name="Ito T."/>
            <person name="Fujiyama A."/>
            <person name="Inagaki F."/>
            <person name="Takami H."/>
        </authorList>
    </citation>
    <scope>NUCLEOTIDE SEQUENCE</scope>
    <source>
        <strain evidence="1">Expedition CK06-06</strain>
    </source>
</reference>